<dbReference type="AlphaFoldDB" id="A0A1F7G986"/>
<keyword evidence="2" id="KW-0812">Transmembrane</keyword>
<gene>
    <name evidence="3" type="ORF">A2690_03070</name>
</gene>
<evidence type="ECO:0000256" key="1">
    <source>
        <dbReference type="SAM" id="MobiDB-lite"/>
    </source>
</evidence>
<keyword evidence="2" id="KW-1133">Transmembrane helix</keyword>
<feature type="transmembrane region" description="Helical" evidence="2">
    <location>
        <begin position="411"/>
        <end position="433"/>
    </location>
</feature>
<name>A0A1F7G986_9BACT</name>
<feature type="region of interest" description="Disordered" evidence="1">
    <location>
        <begin position="368"/>
        <end position="405"/>
    </location>
</feature>
<feature type="compositionally biased region" description="Polar residues" evidence="1">
    <location>
        <begin position="368"/>
        <end position="384"/>
    </location>
</feature>
<evidence type="ECO:0008006" key="5">
    <source>
        <dbReference type="Google" id="ProtNLM"/>
    </source>
</evidence>
<dbReference type="EMBL" id="MFZF01000030">
    <property type="protein sequence ID" value="OGK15469.1"/>
    <property type="molecule type" value="Genomic_DNA"/>
</dbReference>
<evidence type="ECO:0000256" key="2">
    <source>
        <dbReference type="SAM" id="Phobius"/>
    </source>
</evidence>
<evidence type="ECO:0000313" key="4">
    <source>
        <dbReference type="Proteomes" id="UP000178372"/>
    </source>
</evidence>
<sequence>MYYKLAYRNNEKIPLFLLFGVGVVILSLIIVLIKPIQTNIKPSINKANSLLRLDIAGITNNNISFYFRTADPTVPEVAYSKTKNKDFTKMYDVRDTENSQTPRRNHLFALEHATAATAYFFKINNASPFTVKTATRVGESSPNPIYGKIANSSGKPISDAVIFIKFKKSYPLVTLSKQDGTFLLSTCCIIDATTLESKTVLDTDEVTAEIISEDGDQLIVYDYLSSMVPFNNPLTFSNGSKTIDNRVVKEKKSTGTSPILGVSEQINTKKESFSIIYPASESSVPFGSPLLKGTGQPGETIRLSLKKTKYSTSTTVDSTGLWRGQFATKLNPGNYELIAESSNDFGKPVVLNRIFTITKSGEQVLGSATDSATFTPTPVSTAEATITPPAGRPPTTTLETATPAPPVSGGFNMPIIIIASIALIVMGAGIILIF</sequence>
<feature type="compositionally biased region" description="Low complexity" evidence="1">
    <location>
        <begin position="393"/>
        <end position="402"/>
    </location>
</feature>
<keyword evidence="2" id="KW-0472">Membrane</keyword>
<organism evidence="3 4">
    <name type="scientific">Candidatus Roizmanbacteria bacterium RIFCSPHIGHO2_01_FULL_39_12b</name>
    <dbReference type="NCBI Taxonomy" id="1802030"/>
    <lineage>
        <taxon>Bacteria</taxon>
        <taxon>Candidatus Roizmaniibacteriota</taxon>
    </lineage>
</organism>
<accession>A0A1F7G986</accession>
<reference evidence="3 4" key="1">
    <citation type="journal article" date="2016" name="Nat. Commun.">
        <title>Thousands of microbial genomes shed light on interconnected biogeochemical processes in an aquifer system.</title>
        <authorList>
            <person name="Anantharaman K."/>
            <person name="Brown C.T."/>
            <person name="Hug L.A."/>
            <person name="Sharon I."/>
            <person name="Castelle C.J."/>
            <person name="Probst A.J."/>
            <person name="Thomas B.C."/>
            <person name="Singh A."/>
            <person name="Wilkins M.J."/>
            <person name="Karaoz U."/>
            <person name="Brodie E.L."/>
            <person name="Williams K.H."/>
            <person name="Hubbard S.S."/>
            <person name="Banfield J.F."/>
        </authorList>
    </citation>
    <scope>NUCLEOTIDE SEQUENCE [LARGE SCALE GENOMIC DNA]</scope>
</reference>
<evidence type="ECO:0000313" key="3">
    <source>
        <dbReference type="EMBL" id="OGK15469.1"/>
    </source>
</evidence>
<proteinExistence type="predicted"/>
<comment type="caution">
    <text evidence="3">The sequence shown here is derived from an EMBL/GenBank/DDBJ whole genome shotgun (WGS) entry which is preliminary data.</text>
</comment>
<feature type="transmembrane region" description="Helical" evidence="2">
    <location>
        <begin position="12"/>
        <end position="33"/>
    </location>
</feature>
<dbReference type="Proteomes" id="UP000178372">
    <property type="component" value="Unassembled WGS sequence"/>
</dbReference>
<protein>
    <recommendedName>
        <fullName evidence="5">Bacterial Ig-like domain-containing protein</fullName>
    </recommendedName>
</protein>